<evidence type="ECO:0000313" key="3">
    <source>
        <dbReference type="EMBL" id="CAI8593180.1"/>
    </source>
</evidence>
<proteinExistence type="predicted"/>
<dbReference type="PANTHER" id="PTHR35733:SF1">
    <property type="entry name" value="OS02G0307800 PROTEIN"/>
    <property type="match status" value="1"/>
</dbReference>
<keyword evidence="2" id="KW-1133">Transmembrane helix</keyword>
<keyword evidence="2" id="KW-0812">Transmembrane</keyword>
<sequence length="289" mass="31443">MLQFQCHHQLHFSNNLPFPLSLSHHHNHNHNHKPSLVPFLHKKPTSFSISAIPSSTSSALTWLADITTTITTDGADGPIEIPSSSPPSLLSSTDDPSFIQIASSILLTGAISVLLFRSFRRRAKRLKQTQFRSSGEKSVKEEALQTLKAMGSASIETTKGPPSPVQTFLGAIAAGVISLIMYKFATIIEAGLTRQTISEDFSARQITITVRTIINGLTYLATFIFGLNSVGLFLYSGQLAFKSFSGEATEKETENKSPDQSSLSNVSVETRTNDIELSSRSEEQSSNDA</sequence>
<protein>
    <recommendedName>
        <fullName evidence="5">Transmembrane protein</fullName>
    </recommendedName>
</protein>
<feature type="transmembrane region" description="Helical" evidence="2">
    <location>
        <begin position="208"/>
        <end position="235"/>
    </location>
</feature>
<reference evidence="3 4" key="1">
    <citation type="submission" date="2023-01" db="EMBL/GenBank/DDBJ databases">
        <authorList>
            <person name="Kreplak J."/>
        </authorList>
    </citation>
    <scope>NUCLEOTIDE SEQUENCE [LARGE SCALE GENOMIC DNA]</scope>
</reference>
<keyword evidence="2" id="KW-0472">Membrane</keyword>
<evidence type="ECO:0000313" key="4">
    <source>
        <dbReference type="Proteomes" id="UP001157006"/>
    </source>
</evidence>
<gene>
    <name evidence="3" type="ORF">VFH_I078200</name>
</gene>
<feature type="compositionally biased region" description="Basic and acidic residues" evidence="1">
    <location>
        <begin position="271"/>
        <end position="283"/>
    </location>
</feature>
<dbReference type="GO" id="GO:0009535">
    <property type="term" value="C:chloroplast thylakoid membrane"/>
    <property type="evidence" value="ECO:0007669"/>
    <property type="project" value="TreeGrafter"/>
</dbReference>
<feature type="region of interest" description="Disordered" evidence="1">
    <location>
        <begin position="246"/>
        <end position="289"/>
    </location>
</feature>
<evidence type="ECO:0008006" key="5">
    <source>
        <dbReference type="Google" id="ProtNLM"/>
    </source>
</evidence>
<accession>A0AAV0Z3Q8</accession>
<evidence type="ECO:0000256" key="1">
    <source>
        <dbReference type="SAM" id="MobiDB-lite"/>
    </source>
</evidence>
<feature type="compositionally biased region" description="Polar residues" evidence="1">
    <location>
        <begin position="258"/>
        <end position="270"/>
    </location>
</feature>
<dbReference type="InterPro" id="IPR021434">
    <property type="entry name" value="DUF3082"/>
</dbReference>
<name>A0AAV0Z3Q8_VICFA</name>
<dbReference type="Proteomes" id="UP001157006">
    <property type="component" value="Chromosome 1S"/>
</dbReference>
<keyword evidence="4" id="KW-1185">Reference proteome</keyword>
<feature type="transmembrane region" description="Helical" evidence="2">
    <location>
        <begin position="97"/>
        <end position="116"/>
    </location>
</feature>
<evidence type="ECO:0000256" key="2">
    <source>
        <dbReference type="SAM" id="Phobius"/>
    </source>
</evidence>
<dbReference type="PANTHER" id="PTHR35733">
    <property type="entry name" value="OS02G0307800 PROTEIN"/>
    <property type="match status" value="1"/>
</dbReference>
<dbReference type="Pfam" id="PF11282">
    <property type="entry name" value="DUF3082"/>
    <property type="match status" value="1"/>
</dbReference>
<organism evidence="3 4">
    <name type="scientific">Vicia faba</name>
    <name type="common">Broad bean</name>
    <name type="synonym">Faba vulgaris</name>
    <dbReference type="NCBI Taxonomy" id="3906"/>
    <lineage>
        <taxon>Eukaryota</taxon>
        <taxon>Viridiplantae</taxon>
        <taxon>Streptophyta</taxon>
        <taxon>Embryophyta</taxon>
        <taxon>Tracheophyta</taxon>
        <taxon>Spermatophyta</taxon>
        <taxon>Magnoliopsida</taxon>
        <taxon>eudicotyledons</taxon>
        <taxon>Gunneridae</taxon>
        <taxon>Pentapetalae</taxon>
        <taxon>rosids</taxon>
        <taxon>fabids</taxon>
        <taxon>Fabales</taxon>
        <taxon>Fabaceae</taxon>
        <taxon>Papilionoideae</taxon>
        <taxon>50 kb inversion clade</taxon>
        <taxon>NPAAA clade</taxon>
        <taxon>Hologalegina</taxon>
        <taxon>IRL clade</taxon>
        <taxon>Fabeae</taxon>
        <taxon>Vicia</taxon>
    </lineage>
</organism>
<dbReference type="AlphaFoldDB" id="A0AAV0Z3Q8"/>
<dbReference type="EMBL" id="OX451735">
    <property type="protein sequence ID" value="CAI8593180.1"/>
    <property type="molecule type" value="Genomic_DNA"/>
</dbReference>
<feature type="compositionally biased region" description="Basic and acidic residues" evidence="1">
    <location>
        <begin position="248"/>
        <end position="257"/>
    </location>
</feature>